<evidence type="ECO:0008006" key="4">
    <source>
        <dbReference type="Google" id="ProtNLM"/>
    </source>
</evidence>
<sequence length="164" mass="18085">MTSYLVLEAPNGPDRDHKTTRFIADRFVWLAFFAPWLWLAINRLWLATAIVVIAFFAAGQISTFAGFEPAGILFGLATGLITALEGRDFLVRHLIRKGWTLTSVVSAPDLSSAEDIYFSGLSENADAVEQMSQPVWTPSPQKSGDTNFVNDPAGSFLFDLNGRR</sequence>
<name>A0A176WVG1_AGRTU</name>
<evidence type="ECO:0000313" key="2">
    <source>
        <dbReference type="EMBL" id="OAE36966.1"/>
    </source>
</evidence>
<dbReference type="AlphaFoldDB" id="A0A176WVG1"/>
<dbReference type="EMBL" id="LXPS01000040">
    <property type="protein sequence ID" value="OAE36966.1"/>
    <property type="molecule type" value="Genomic_DNA"/>
</dbReference>
<keyword evidence="1" id="KW-0812">Transmembrane</keyword>
<comment type="caution">
    <text evidence="2">The sequence shown here is derived from an EMBL/GenBank/DDBJ whole genome shotgun (WGS) entry which is preliminary data.</text>
</comment>
<keyword evidence="1" id="KW-1133">Transmembrane helix</keyword>
<dbReference type="Proteomes" id="UP000077098">
    <property type="component" value="Unassembled WGS sequence"/>
</dbReference>
<keyword evidence="1" id="KW-0472">Membrane</keyword>
<dbReference type="RefSeq" id="WP_063951593.1">
    <property type="nucleotide sequence ID" value="NZ_LXPS01000040.1"/>
</dbReference>
<dbReference type="Pfam" id="PF10947">
    <property type="entry name" value="DUF2628"/>
    <property type="match status" value="1"/>
</dbReference>
<evidence type="ECO:0000256" key="1">
    <source>
        <dbReference type="SAM" id="Phobius"/>
    </source>
</evidence>
<feature type="transmembrane region" description="Helical" evidence="1">
    <location>
        <begin position="27"/>
        <end position="58"/>
    </location>
</feature>
<proteinExistence type="predicted"/>
<evidence type="ECO:0000313" key="3">
    <source>
        <dbReference type="Proteomes" id="UP000077098"/>
    </source>
</evidence>
<gene>
    <name evidence="2" type="ORF">A7J57_12015</name>
</gene>
<organism evidence="2 3">
    <name type="scientific">Agrobacterium tumefaciens</name>
    <dbReference type="NCBI Taxonomy" id="358"/>
    <lineage>
        <taxon>Bacteria</taxon>
        <taxon>Pseudomonadati</taxon>
        <taxon>Pseudomonadota</taxon>
        <taxon>Alphaproteobacteria</taxon>
        <taxon>Hyphomicrobiales</taxon>
        <taxon>Rhizobiaceae</taxon>
        <taxon>Rhizobium/Agrobacterium group</taxon>
        <taxon>Agrobacterium</taxon>
        <taxon>Agrobacterium tumefaciens complex</taxon>
    </lineage>
</organism>
<dbReference type="InterPro" id="IPR024399">
    <property type="entry name" value="DUF2628"/>
</dbReference>
<protein>
    <recommendedName>
        <fullName evidence="4">DUF2628 domain-containing protein</fullName>
    </recommendedName>
</protein>
<accession>A0A176WVG1</accession>
<reference evidence="2 3" key="1">
    <citation type="submission" date="2016-05" db="EMBL/GenBank/DDBJ databases">
        <authorList>
            <person name="Lavstsen T."/>
            <person name="Jespersen J.S."/>
        </authorList>
    </citation>
    <scope>NUCLEOTIDE SEQUENCE [LARGE SCALE GENOMIC DNA]</scope>
    <source>
        <strain evidence="2 3">KCJ1736</strain>
    </source>
</reference>